<evidence type="ECO:0000313" key="7">
    <source>
        <dbReference type="EMBL" id="SHK35103.1"/>
    </source>
</evidence>
<protein>
    <submittedName>
        <fullName evidence="7">Putative oligopeptide transporter, OPT family</fullName>
    </submittedName>
</protein>
<accession>A0A1M6RRL7</accession>
<feature type="transmembrane region" description="Helical" evidence="6">
    <location>
        <begin position="201"/>
        <end position="220"/>
    </location>
</feature>
<evidence type="ECO:0000256" key="3">
    <source>
        <dbReference type="ARBA" id="ARBA00022692"/>
    </source>
</evidence>
<dbReference type="InterPro" id="IPR045035">
    <property type="entry name" value="YSL-like"/>
</dbReference>
<dbReference type="Pfam" id="PF03169">
    <property type="entry name" value="OPT"/>
    <property type="match status" value="1"/>
</dbReference>
<dbReference type="GO" id="GO:0035673">
    <property type="term" value="F:oligopeptide transmembrane transporter activity"/>
    <property type="evidence" value="ECO:0007669"/>
    <property type="project" value="InterPro"/>
</dbReference>
<sequence length="663" mass="68648">MERPASVTTGPYIPPDRSLPEITVKALILGVILAAVLAAANAYLGLKVGMTVSASIPAAVISMGVLRLFRRSNILENNIVQTAASAGESLAAGVIFTLPALILLGYWRGFPYIDTLAVAAAGGVLGVLFTIPLRRALILEGGLRFPEGIATAEVLIAGDEGGRGVRDIAVAAIAGGLVKLAQTGFRVLAGTVEGAVQAGRALFGFGSELGVALLGVGYIVGLRIATLVFAGGLISWLFGIPIYTALHGLPEGVEGYEAALQIWSTKIRYLGVGAMAVGGLWALLSLIRPIRDGVRASWQAVREARKGYQSTIPRTERDTPIHFVLAGTLALALPLVFVFLHVIDQPHLGVSDDTYAATIAFGVLFALTAGFLFSSVAGYMAGLVGSSNNPISGVTIATILTASLLLLVLLGSQLDLQVNPERATAAAATAILIGAVVCSAAAIAGDNMQDLKTGHLVGATPYKQQIMQMIGVLTAALVLAPVLELLFNAYGLGGVFPREGMDPSQMLAAPQASLMQSVAQGVFARSLDWSIIGIGALIAVAIIAADQVLKARGSSFRMPVLAVAVGIYLPLELSVPIFVGGLVSYAAGRALGGRSESSRGLLFASGLITGEALVGILLAIPFALAQSTDVLRLVPDSFTPIAHGLGVLVFLGFVYWLYRVART</sequence>
<feature type="transmembrane region" description="Helical" evidence="6">
    <location>
        <begin position="323"/>
        <end position="343"/>
    </location>
</feature>
<name>A0A1M6RRL7_9BACT</name>
<keyword evidence="8" id="KW-1185">Reference proteome</keyword>
<feature type="transmembrane region" description="Helical" evidence="6">
    <location>
        <begin position="50"/>
        <end position="69"/>
    </location>
</feature>
<dbReference type="PANTHER" id="PTHR31645:SF0">
    <property type="entry name" value="OLIGOPEPTIDE TRANSPORTER YGL114W-RELATED"/>
    <property type="match status" value="1"/>
</dbReference>
<feature type="transmembrane region" description="Helical" evidence="6">
    <location>
        <begin position="355"/>
        <end position="379"/>
    </location>
</feature>
<comment type="subcellular location">
    <subcellularLocation>
        <location evidence="1">Membrane</location>
        <topology evidence="1">Multi-pass membrane protein</topology>
    </subcellularLocation>
</comment>
<feature type="transmembrane region" description="Helical" evidence="6">
    <location>
        <begin position="391"/>
        <end position="411"/>
    </location>
</feature>
<gene>
    <name evidence="7" type="ORF">SAMN04488087_0940</name>
</gene>
<feature type="transmembrane region" description="Helical" evidence="6">
    <location>
        <begin position="561"/>
        <end position="588"/>
    </location>
</feature>
<feature type="transmembrane region" description="Helical" evidence="6">
    <location>
        <begin position="267"/>
        <end position="287"/>
    </location>
</feature>
<dbReference type="PANTHER" id="PTHR31645">
    <property type="entry name" value="OLIGOPEPTIDE TRANSPORTER YGL114W-RELATED"/>
    <property type="match status" value="1"/>
</dbReference>
<feature type="transmembrane region" description="Helical" evidence="6">
    <location>
        <begin position="90"/>
        <end position="107"/>
    </location>
</feature>
<keyword evidence="2" id="KW-0813">Transport</keyword>
<evidence type="ECO:0000313" key="8">
    <source>
        <dbReference type="Proteomes" id="UP000185812"/>
    </source>
</evidence>
<feature type="transmembrane region" description="Helical" evidence="6">
    <location>
        <begin position="113"/>
        <end position="133"/>
    </location>
</feature>
<dbReference type="OrthoDB" id="9809340at2"/>
<dbReference type="InterPro" id="IPR004814">
    <property type="entry name" value="Oligopep_transpt"/>
</dbReference>
<feature type="transmembrane region" description="Helical" evidence="6">
    <location>
        <begin position="637"/>
        <end position="658"/>
    </location>
</feature>
<feature type="transmembrane region" description="Helical" evidence="6">
    <location>
        <begin position="227"/>
        <end position="247"/>
    </location>
</feature>
<feature type="transmembrane region" description="Helical" evidence="6">
    <location>
        <begin position="600"/>
        <end position="625"/>
    </location>
</feature>
<dbReference type="STRING" id="633813.SAMN04488087_0940"/>
<keyword evidence="5 6" id="KW-0472">Membrane</keyword>
<evidence type="ECO:0000256" key="1">
    <source>
        <dbReference type="ARBA" id="ARBA00004141"/>
    </source>
</evidence>
<reference evidence="8" key="1">
    <citation type="submission" date="2016-11" db="EMBL/GenBank/DDBJ databases">
        <authorList>
            <person name="Varghese N."/>
            <person name="Submissions S."/>
        </authorList>
    </citation>
    <scope>NUCLEOTIDE SEQUENCE [LARGE SCALE GENOMIC DNA]</scope>
    <source>
        <strain evidence="8">DSM 22212</strain>
    </source>
</reference>
<keyword evidence="4 6" id="KW-1133">Transmembrane helix</keyword>
<dbReference type="EMBL" id="FRAU01000002">
    <property type="protein sequence ID" value="SHK35103.1"/>
    <property type="molecule type" value="Genomic_DNA"/>
</dbReference>
<dbReference type="NCBIfam" id="TIGR00728">
    <property type="entry name" value="OPT_sfam"/>
    <property type="match status" value="1"/>
</dbReference>
<feature type="transmembrane region" description="Helical" evidence="6">
    <location>
        <begin position="423"/>
        <end position="445"/>
    </location>
</feature>
<feature type="transmembrane region" description="Helical" evidence="6">
    <location>
        <begin position="529"/>
        <end position="549"/>
    </location>
</feature>
<evidence type="ECO:0000256" key="4">
    <source>
        <dbReference type="ARBA" id="ARBA00022989"/>
    </source>
</evidence>
<proteinExistence type="predicted"/>
<organism evidence="7 8">
    <name type="scientific">Rhodothermus profundi</name>
    <dbReference type="NCBI Taxonomy" id="633813"/>
    <lineage>
        <taxon>Bacteria</taxon>
        <taxon>Pseudomonadati</taxon>
        <taxon>Rhodothermota</taxon>
        <taxon>Rhodothermia</taxon>
        <taxon>Rhodothermales</taxon>
        <taxon>Rhodothermaceae</taxon>
        <taxon>Rhodothermus</taxon>
    </lineage>
</organism>
<dbReference type="NCBIfam" id="TIGR00733">
    <property type="entry name" value="OPT family oligopeptide transporter"/>
    <property type="match status" value="1"/>
</dbReference>
<dbReference type="GO" id="GO:0016020">
    <property type="term" value="C:membrane"/>
    <property type="evidence" value="ECO:0007669"/>
    <property type="project" value="UniProtKB-SubCell"/>
</dbReference>
<feature type="transmembrane region" description="Helical" evidence="6">
    <location>
        <begin position="26"/>
        <end position="44"/>
    </location>
</feature>
<evidence type="ECO:0000256" key="5">
    <source>
        <dbReference type="ARBA" id="ARBA00023136"/>
    </source>
</evidence>
<dbReference type="Proteomes" id="UP000185812">
    <property type="component" value="Unassembled WGS sequence"/>
</dbReference>
<keyword evidence="3 6" id="KW-0812">Transmembrane</keyword>
<feature type="transmembrane region" description="Helical" evidence="6">
    <location>
        <begin position="168"/>
        <end position="189"/>
    </location>
</feature>
<evidence type="ECO:0000256" key="6">
    <source>
        <dbReference type="SAM" id="Phobius"/>
    </source>
</evidence>
<dbReference type="RefSeq" id="WP_072714796.1">
    <property type="nucleotide sequence ID" value="NZ_FRAU01000002.1"/>
</dbReference>
<dbReference type="AlphaFoldDB" id="A0A1M6RRL7"/>
<evidence type="ECO:0000256" key="2">
    <source>
        <dbReference type="ARBA" id="ARBA00022448"/>
    </source>
</evidence>
<dbReference type="InterPro" id="IPR004813">
    <property type="entry name" value="OPT"/>
</dbReference>